<gene>
    <name evidence="4" type="ORF">DARMORV10_C04P03480.1</name>
    <name evidence="5" type="ORF">HID58_058195</name>
</gene>
<dbReference type="PANTHER" id="PTHR27005">
    <property type="entry name" value="WALL-ASSOCIATED RECEPTOR KINASE-LIKE 21"/>
    <property type="match status" value="1"/>
</dbReference>
<reference evidence="4" key="1">
    <citation type="submission" date="2021-01" db="EMBL/GenBank/DDBJ databases">
        <authorList>
            <consortium name="Genoscope - CEA"/>
            <person name="William W."/>
        </authorList>
    </citation>
    <scope>NUCLEOTIDE SEQUENCE</scope>
</reference>
<evidence type="ECO:0000313" key="5">
    <source>
        <dbReference type="EMBL" id="KAH0882099.1"/>
    </source>
</evidence>
<dbReference type="SUPFAM" id="SSF56112">
    <property type="entry name" value="Protein kinase-like (PK-like)"/>
    <property type="match status" value="1"/>
</dbReference>
<accession>A0A816JAA0</accession>
<dbReference type="GO" id="GO:0007166">
    <property type="term" value="P:cell surface receptor signaling pathway"/>
    <property type="evidence" value="ECO:0007669"/>
    <property type="project" value="InterPro"/>
</dbReference>
<dbReference type="KEGG" id="bna:106431550"/>
<feature type="domain" description="Protein kinase" evidence="3">
    <location>
        <begin position="55"/>
        <end position="330"/>
    </location>
</feature>
<dbReference type="GO" id="GO:0005524">
    <property type="term" value="F:ATP binding"/>
    <property type="evidence" value="ECO:0007669"/>
    <property type="project" value="UniProtKB-KW"/>
</dbReference>
<dbReference type="EMBL" id="HG994368">
    <property type="protein sequence ID" value="CAF1802218.1"/>
    <property type="molecule type" value="Genomic_DNA"/>
</dbReference>
<dbReference type="Pfam" id="PF00069">
    <property type="entry name" value="Pkinase"/>
    <property type="match status" value="1"/>
</dbReference>
<dbReference type="EMBL" id="JAGKQM010000014">
    <property type="protein sequence ID" value="KAH0882099.1"/>
    <property type="molecule type" value="Genomic_DNA"/>
</dbReference>
<evidence type="ECO:0000256" key="2">
    <source>
        <dbReference type="ARBA" id="ARBA00022840"/>
    </source>
</evidence>
<organism evidence="4">
    <name type="scientific">Brassica napus</name>
    <name type="common">Rape</name>
    <dbReference type="NCBI Taxonomy" id="3708"/>
    <lineage>
        <taxon>Eukaryota</taxon>
        <taxon>Viridiplantae</taxon>
        <taxon>Streptophyta</taxon>
        <taxon>Embryophyta</taxon>
        <taxon>Tracheophyta</taxon>
        <taxon>Spermatophyta</taxon>
        <taxon>Magnoliopsida</taxon>
        <taxon>eudicotyledons</taxon>
        <taxon>Gunneridae</taxon>
        <taxon>Pentapetalae</taxon>
        <taxon>rosids</taxon>
        <taxon>malvids</taxon>
        <taxon>Brassicales</taxon>
        <taxon>Brassicaceae</taxon>
        <taxon>Brassiceae</taxon>
        <taxon>Brassica</taxon>
    </lineage>
</organism>
<dbReference type="Proteomes" id="UP000824890">
    <property type="component" value="Unassembled WGS sequence"/>
</dbReference>
<proteinExistence type="predicted"/>
<dbReference type="Gene3D" id="1.10.510.10">
    <property type="entry name" value="Transferase(Phosphotransferase) domain 1"/>
    <property type="match status" value="1"/>
</dbReference>
<dbReference type="InterPro" id="IPR000719">
    <property type="entry name" value="Prot_kinase_dom"/>
</dbReference>
<keyword evidence="6" id="KW-1185">Reference proteome</keyword>
<dbReference type="PROSITE" id="PS50011">
    <property type="entry name" value="PROTEIN_KINASE_DOM"/>
    <property type="match status" value="1"/>
</dbReference>
<keyword evidence="2" id="KW-0067">ATP-binding</keyword>
<dbReference type="AlphaFoldDB" id="A0A816JAA0"/>
<sequence>MSWRRKKIQKVNEPQRLFLENGSILLEELIKCCNGKTNPISTYSPDQILEATNNFNKSNLVGKDDCDYHYYRGTLDNDDNRLVMIKKKAYGGRLVRKICRDISVSSMVSGHKNFLKLLGCCLELTCPALVCEYAESITVNAHHQIDPTLTWNKRIKIARDISNSLAYLHTAFSTTFIHRNVHPRNVFLDVKGVAKLGDFRNCVTIPQGESFVREYKLEGTYGYLDPNHMSKGMITENVDVYGFGVFMLVLLSRRTPGLDDELHPDFLTRLVEDGRLAEILDPVMLESDFAEGELCRMEAFFVLSLKCIGLRGEVPEMMEVSKELKRIERS</sequence>
<evidence type="ECO:0000313" key="6">
    <source>
        <dbReference type="Proteomes" id="UP000824890"/>
    </source>
</evidence>
<dbReference type="OrthoDB" id="75710at2759"/>
<evidence type="ECO:0000256" key="1">
    <source>
        <dbReference type="ARBA" id="ARBA00022741"/>
    </source>
</evidence>
<keyword evidence="1" id="KW-0547">Nucleotide-binding</keyword>
<dbReference type="Proteomes" id="UP001295469">
    <property type="component" value="Chromosome C04"/>
</dbReference>
<dbReference type="GO" id="GO:0009266">
    <property type="term" value="P:response to temperature stimulus"/>
    <property type="evidence" value="ECO:0007669"/>
    <property type="project" value="UniProtKB-ARBA"/>
</dbReference>
<name>A0A816JAA0_BRANA</name>
<dbReference type="PANTHER" id="PTHR27005:SF365">
    <property type="entry name" value="PROTEIN KINASE DOMAIN-CONTAINING PROTEIN"/>
    <property type="match status" value="1"/>
</dbReference>
<dbReference type="GO" id="GO:0004672">
    <property type="term" value="F:protein kinase activity"/>
    <property type="evidence" value="ECO:0007669"/>
    <property type="project" value="InterPro"/>
</dbReference>
<evidence type="ECO:0000259" key="3">
    <source>
        <dbReference type="PROSITE" id="PS50011"/>
    </source>
</evidence>
<dbReference type="SMR" id="A0A816JAA0"/>
<dbReference type="FunFam" id="3.30.200.20:FF:000515">
    <property type="entry name" value="Inactive serine/threonine-protein kinase"/>
    <property type="match status" value="1"/>
</dbReference>
<dbReference type="InterPro" id="IPR011009">
    <property type="entry name" value="Kinase-like_dom_sf"/>
</dbReference>
<protein>
    <submittedName>
        <fullName evidence="4">(rape) hypothetical protein</fullName>
    </submittedName>
</protein>
<dbReference type="InterPro" id="IPR045274">
    <property type="entry name" value="WAK-like"/>
</dbReference>
<evidence type="ECO:0000313" key="4">
    <source>
        <dbReference type="EMBL" id="CAF1802218.1"/>
    </source>
</evidence>
<reference evidence="5 6" key="2">
    <citation type="submission" date="2021-05" db="EMBL/GenBank/DDBJ databases">
        <title>Genome Assembly of Synthetic Allotetraploid Brassica napus Reveals Homoeologous Exchanges between Subgenomes.</title>
        <authorList>
            <person name="Davis J.T."/>
        </authorList>
    </citation>
    <scope>NUCLEOTIDE SEQUENCE [LARGE SCALE GENOMIC DNA]</scope>
    <source>
        <strain evidence="6">cv. Da-Ae</strain>
        <tissue evidence="5">Seedling</tissue>
    </source>
</reference>
<dbReference type="Gene3D" id="3.30.200.20">
    <property type="entry name" value="Phosphorylase Kinase, domain 1"/>
    <property type="match status" value="1"/>
</dbReference>